<dbReference type="PANTHER" id="PTHR37577:SF1">
    <property type="entry name" value="INTEGRAL MEMBRANE PROTEIN"/>
    <property type="match status" value="1"/>
</dbReference>
<comment type="caution">
    <text evidence="2">The sequence shown here is derived from an EMBL/GenBank/DDBJ whole genome shotgun (WGS) entry which is preliminary data.</text>
</comment>
<gene>
    <name evidence="2" type="ORF">JR316_010225</name>
</gene>
<protein>
    <submittedName>
        <fullName evidence="2">Uncharacterized protein</fullName>
    </submittedName>
</protein>
<feature type="transmembrane region" description="Helical" evidence="1">
    <location>
        <begin position="196"/>
        <end position="215"/>
    </location>
</feature>
<dbReference type="EMBL" id="JAFIQS010000011">
    <property type="protein sequence ID" value="KAG5164587.1"/>
    <property type="molecule type" value="Genomic_DNA"/>
</dbReference>
<reference evidence="2" key="1">
    <citation type="submission" date="2021-02" db="EMBL/GenBank/DDBJ databases">
        <title>Psilocybe cubensis genome.</title>
        <authorList>
            <person name="Mckernan K.J."/>
            <person name="Crawford S."/>
            <person name="Trippe A."/>
            <person name="Kane L.T."/>
            <person name="Mclaughlin S."/>
        </authorList>
    </citation>
    <scope>NUCLEOTIDE SEQUENCE [LARGE SCALE GENOMIC DNA]</scope>
    <source>
        <strain evidence="2">MGC-MH-2018</strain>
    </source>
</reference>
<evidence type="ECO:0000313" key="2">
    <source>
        <dbReference type="EMBL" id="KAG5164587.1"/>
    </source>
</evidence>
<keyword evidence="1" id="KW-0472">Membrane</keyword>
<evidence type="ECO:0000256" key="1">
    <source>
        <dbReference type="SAM" id="Phobius"/>
    </source>
</evidence>
<accession>A0A8H7XPF1</accession>
<dbReference type="InterPro" id="IPR053018">
    <property type="entry name" value="Elsinochrome_Biosynth-Asso"/>
</dbReference>
<dbReference type="PANTHER" id="PTHR37577">
    <property type="entry name" value="INTEGRAL MEMBRANE PROTEIN"/>
    <property type="match status" value="1"/>
</dbReference>
<keyword evidence="1" id="KW-0812">Transmembrane</keyword>
<proteinExistence type="predicted"/>
<feature type="transmembrane region" description="Helical" evidence="1">
    <location>
        <begin position="29"/>
        <end position="51"/>
    </location>
</feature>
<dbReference type="AlphaFoldDB" id="A0A8H7XPF1"/>
<feature type="transmembrane region" description="Helical" evidence="1">
    <location>
        <begin position="315"/>
        <end position="337"/>
    </location>
</feature>
<feature type="transmembrane region" description="Helical" evidence="1">
    <location>
        <begin position="374"/>
        <end position="394"/>
    </location>
</feature>
<keyword evidence="1" id="KW-1133">Transmembrane helix</keyword>
<name>A0A8H7XPF1_PSICU</name>
<organism evidence="2">
    <name type="scientific">Psilocybe cubensis</name>
    <name type="common">Psychedelic mushroom</name>
    <name type="synonym">Stropharia cubensis</name>
    <dbReference type="NCBI Taxonomy" id="181762"/>
    <lineage>
        <taxon>Eukaryota</taxon>
        <taxon>Fungi</taxon>
        <taxon>Dikarya</taxon>
        <taxon>Basidiomycota</taxon>
        <taxon>Agaricomycotina</taxon>
        <taxon>Agaricomycetes</taxon>
        <taxon>Agaricomycetidae</taxon>
        <taxon>Agaricales</taxon>
        <taxon>Agaricineae</taxon>
        <taxon>Strophariaceae</taxon>
        <taxon>Psilocybe</taxon>
    </lineage>
</organism>
<sequence length="453" mass="50379">MPFNDSTVDCNSCGGACGYLTPDPDVAGLGVVIAFLTTSSITWVCAVIRILDWFLNYTSSPNKVDALLQQYHYRKASSCPPSRISPLLTHELYPFSPIVRPKKSLAARVARLSSIVCPVLLSLHDTQLASGLAISVTALIRSRRPVFSVYHFSIAADLTWIASGTQMVSFIFIRSDIKDDQALLARGINTHRIVQILRAACMFTQMVVLLWLSYIQGERRWAESYACPVLCLQENPTLGGVPLNWMIANYVLVLWSYPVMLLPLCTPLWSRWKDFKVILDKAIDFPNATHSKGRNPSAPSTLCIMYTVVVRKTVIMLWAFLGSMTLEILVQLGWFGYGVWNLVADRQWGDAYFRGDSIVGNGCDPIYNTEDDWGFGQIFPVMILIVLLMTLFQAHGDAKVAEIMQKDASSSAKERRSDTLLLLEAGAWASTIDLRPLVQVPAPSPALHGLRSR</sequence>
<feature type="transmembrane region" description="Helical" evidence="1">
    <location>
        <begin position="247"/>
        <end position="269"/>
    </location>
</feature>